<organism evidence="1 2">
    <name type="scientific">Pluteus cervinus</name>
    <dbReference type="NCBI Taxonomy" id="181527"/>
    <lineage>
        <taxon>Eukaryota</taxon>
        <taxon>Fungi</taxon>
        <taxon>Dikarya</taxon>
        <taxon>Basidiomycota</taxon>
        <taxon>Agaricomycotina</taxon>
        <taxon>Agaricomycetes</taxon>
        <taxon>Agaricomycetidae</taxon>
        <taxon>Agaricales</taxon>
        <taxon>Pluteineae</taxon>
        <taxon>Pluteaceae</taxon>
        <taxon>Pluteus</taxon>
    </lineage>
</organism>
<protein>
    <submittedName>
        <fullName evidence="1">Uncharacterized protein</fullName>
    </submittedName>
</protein>
<accession>A0ACD3A669</accession>
<dbReference type="EMBL" id="ML208696">
    <property type="protein sequence ID" value="TFK61092.1"/>
    <property type="molecule type" value="Genomic_DNA"/>
</dbReference>
<evidence type="ECO:0000313" key="2">
    <source>
        <dbReference type="Proteomes" id="UP000308600"/>
    </source>
</evidence>
<proteinExistence type="predicted"/>
<sequence length="183" mass="18858">MKNFLLAFFSLTLLSLTAVKGVVIPGAASPVFYLVASSSASGSNLLPLRINGGSGGYSTLAGSGPIGYFYFYQGVLTEAPPPYPPSPTTVTSRATLGFIPISTGCSTYGQLGFSSSSSDKCASYSTFGISSDNENSQLGAQLVYNYVGGFYSCGSGKDVWYKVNTGDGPSGCDPIGLWTVPVA</sequence>
<evidence type="ECO:0000313" key="1">
    <source>
        <dbReference type="EMBL" id="TFK61092.1"/>
    </source>
</evidence>
<keyword evidence="2" id="KW-1185">Reference proteome</keyword>
<gene>
    <name evidence="1" type="ORF">BDN72DRAFT_890235</name>
</gene>
<dbReference type="Proteomes" id="UP000308600">
    <property type="component" value="Unassembled WGS sequence"/>
</dbReference>
<reference evidence="1 2" key="1">
    <citation type="journal article" date="2019" name="Nat. Ecol. Evol.">
        <title>Megaphylogeny resolves global patterns of mushroom evolution.</title>
        <authorList>
            <person name="Varga T."/>
            <person name="Krizsan K."/>
            <person name="Foldi C."/>
            <person name="Dima B."/>
            <person name="Sanchez-Garcia M."/>
            <person name="Sanchez-Ramirez S."/>
            <person name="Szollosi G.J."/>
            <person name="Szarkandi J.G."/>
            <person name="Papp V."/>
            <person name="Albert L."/>
            <person name="Andreopoulos W."/>
            <person name="Angelini C."/>
            <person name="Antonin V."/>
            <person name="Barry K.W."/>
            <person name="Bougher N.L."/>
            <person name="Buchanan P."/>
            <person name="Buyck B."/>
            <person name="Bense V."/>
            <person name="Catcheside P."/>
            <person name="Chovatia M."/>
            <person name="Cooper J."/>
            <person name="Damon W."/>
            <person name="Desjardin D."/>
            <person name="Finy P."/>
            <person name="Geml J."/>
            <person name="Haridas S."/>
            <person name="Hughes K."/>
            <person name="Justo A."/>
            <person name="Karasinski D."/>
            <person name="Kautmanova I."/>
            <person name="Kiss B."/>
            <person name="Kocsube S."/>
            <person name="Kotiranta H."/>
            <person name="LaButti K.M."/>
            <person name="Lechner B.E."/>
            <person name="Liimatainen K."/>
            <person name="Lipzen A."/>
            <person name="Lukacs Z."/>
            <person name="Mihaltcheva S."/>
            <person name="Morgado L.N."/>
            <person name="Niskanen T."/>
            <person name="Noordeloos M.E."/>
            <person name="Ohm R.A."/>
            <person name="Ortiz-Santana B."/>
            <person name="Ovrebo C."/>
            <person name="Racz N."/>
            <person name="Riley R."/>
            <person name="Savchenko A."/>
            <person name="Shiryaev A."/>
            <person name="Soop K."/>
            <person name="Spirin V."/>
            <person name="Szebenyi C."/>
            <person name="Tomsovsky M."/>
            <person name="Tulloss R.E."/>
            <person name="Uehling J."/>
            <person name="Grigoriev I.V."/>
            <person name="Vagvolgyi C."/>
            <person name="Papp T."/>
            <person name="Martin F.M."/>
            <person name="Miettinen O."/>
            <person name="Hibbett D.S."/>
            <person name="Nagy L.G."/>
        </authorList>
    </citation>
    <scope>NUCLEOTIDE SEQUENCE [LARGE SCALE GENOMIC DNA]</scope>
    <source>
        <strain evidence="1 2">NL-1719</strain>
    </source>
</reference>
<name>A0ACD3A669_9AGAR</name>